<feature type="transmembrane region" description="Helical" evidence="7">
    <location>
        <begin position="21"/>
        <end position="39"/>
    </location>
</feature>
<reference evidence="9 10" key="1">
    <citation type="submission" date="2019-03" db="EMBL/GenBank/DDBJ databases">
        <title>Genomic Encyclopedia of Type Strains, Phase IV (KMG-IV): sequencing the most valuable type-strain genomes for metagenomic binning, comparative biology and taxonomic classification.</title>
        <authorList>
            <person name="Goeker M."/>
        </authorList>
    </citation>
    <scope>NUCLEOTIDE SEQUENCE [LARGE SCALE GENOMIC DNA]</scope>
    <source>
        <strain evidence="9 10">DSM 20467</strain>
    </source>
</reference>
<proteinExistence type="predicted"/>
<evidence type="ECO:0000256" key="3">
    <source>
        <dbReference type="ARBA" id="ARBA00022679"/>
    </source>
</evidence>
<dbReference type="GO" id="GO:0016776">
    <property type="term" value="F:phosphotransferase activity, phosphate group as acceptor"/>
    <property type="evidence" value="ECO:0007669"/>
    <property type="project" value="TreeGrafter"/>
</dbReference>
<evidence type="ECO:0000256" key="2">
    <source>
        <dbReference type="ARBA" id="ARBA00022475"/>
    </source>
</evidence>
<evidence type="ECO:0000313" key="10">
    <source>
        <dbReference type="Proteomes" id="UP000295188"/>
    </source>
</evidence>
<keyword evidence="3 9" id="KW-0808">Transferase</keyword>
<gene>
    <name evidence="9" type="ORF">EDC37_104162</name>
</gene>
<keyword evidence="2" id="KW-1003">Cell membrane</keyword>
<dbReference type="EMBL" id="SMAA01000004">
    <property type="protein sequence ID" value="TCS80559.1"/>
    <property type="molecule type" value="Genomic_DNA"/>
</dbReference>
<keyword evidence="6 7" id="KW-0472">Membrane</keyword>
<feature type="transmembrane region" description="Helical" evidence="7">
    <location>
        <begin position="165"/>
        <end position="183"/>
    </location>
</feature>
<evidence type="ECO:0000256" key="4">
    <source>
        <dbReference type="ARBA" id="ARBA00022692"/>
    </source>
</evidence>
<comment type="subcellular location">
    <subcellularLocation>
        <location evidence="1">Cell membrane</location>
        <topology evidence="1">Multi-pass membrane protein</topology>
    </subcellularLocation>
</comment>
<dbReference type="OrthoDB" id="9786870at2"/>
<name>A0A4R3KCC2_9FIRM</name>
<dbReference type="PANTHER" id="PTHR30443">
    <property type="entry name" value="INNER MEMBRANE PROTEIN"/>
    <property type="match status" value="1"/>
</dbReference>
<dbReference type="RefSeq" id="WP_132548124.1">
    <property type="nucleotide sequence ID" value="NZ_SMAA01000004.1"/>
</dbReference>
<dbReference type="GO" id="GO:0005886">
    <property type="term" value="C:plasma membrane"/>
    <property type="evidence" value="ECO:0007669"/>
    <property type="project" value="UniProtKB-SubCell"/>
</dbReference>
<keyword evidence="10" id="KW-1185">Reference proteome</keyword>
<dbReference type="CDD" id="cd16017">
    <property type="entry name" value="LptA"/>
    <property type="match status" value="1"/>
</dbReference>
<evidence type="ECO:0000256" key="7">
    <source>
        <dbReference type="SAM" id="Phobius"/>
    </source>
</evidence>
<dbReference type="GO" id="GO:0009244">
    <property type="term" value="P:lipopolysaccharide core region biosynthetic process"/>
    <property type="evidence" value="ECO:0007669"/>
    <property type="project" value="TreeGrafter"/>
</dbReference>
<keyword evidence="5 7" id="KW-1133">Transmembrane helix</keyword>
<dbReference type="InterPro" id="IPR040423">
    <property type="entry name" value="PEA_transferase"/>
</dbReference>
<dbReference type="Proteomes" id="UP000295188">
    <property type="component" value="Unassembled WGS sequence"/>
</dbReference>
<evidence type="ECO:0000256" key="5">
    <source>
        <dbReference type="ARBA" id="ARBA00022989"/>
    </source>
</evidence>
<dbReference type="Gene3D" id="3.40.720.10">
    <property type="entry name" value="Alkaline Phosphatase, subunit A"/>
    <property type="match status" value="1"/>
</dbReference>
<evidence type="ECO:0000256" key="1">
    <source>
        <dbReference type="ARBA" id="ARBA00004651"/>
    </source>
</evidence>
<dbReference type="InterPro" id="IPR000917">
    <property type="entry name" value="Sulfatase_N"/>
</dbReference>
<accession>A0A4R3KCC2</accession>
<dbReference type="Pfam" id="PF00884">
    <property type="entry name" value="Sulfatase"/>
    <property type="match status" value="1"/>
</dbReference>
<feature type="domain" description="Sulfatase N-terminal" evidence="8">
    <location>
        <begin position="234"/>
        <end position="525"/>
    </location>
</feature>
<evidence type="ECO:0000313" key="9">
    <source>
        <dbReference type="EMBL" id="TCS80559.1"/>
    </source>
</evidence>
<evidence type="ECO:0000256" key="6">
    <source>
        <dbReference type="ARBA" id="ARBA00023136"/>
    </source>
</evidence>
<feature type="transmembrane region" description="Helical" evidence="7">
    <location>
        <begin position="80"/>
        <end position="108"/>
    </location>
</feature>
<dbReference type="AlphaFoldDB" id="A0A4R3KCC2"/>
<organism evidence="9 10">
    <name type="scientific">Pectinatus cerevisiiphilus</name>
    <dbReference type="NCBI Taxonomy" id="86956"/>
    <lineage>
        <taxon>Bacteria</taxon>
        <taxon>Bacillati</taxon>
        <taxon>Bacillota</taxon>
        <taxon>Negativicutes</taxon>
        <taxon>Selenomonadales</taxon>
        <taxon>Selenomonadaceae</taxon>
        <taxon>Pectinatus</taxon>
    </lineage>
</organism>
<feature type="transmembrane region" description="Helical" evidence="7">
    <location>
        <begin position="128"/>
        <end position="145"/>
    </location>
</feature>
<dbReference type="InterPro" id="IPR017850">
    <property type="entry name" value="Alkaline_phosphatase_core_sf"/>
</dbReference>
<keyword evidence="4 7" id="KW-0812">Transmembrane</keyword>
<sequence>MHSLNINFSMSILKKLGQHTGFIISLFIFNYLSVAWSLWQTGNFAAMFLDALFLLAAVLLFTLLLAVIPCRIIRHCLFTFVSYLSGLLCLMELFSIYTYSAVVGPGIITAILETNRNEAVEFFKMYVSWYWLIYILLFFSASYFLQKRATFSQLTFKTYKYKNPVLPLLLIGGAAGLSLFFFYKPLILSNLLDIPVVRVYAAAQTAVGDIKSYQNLDKEMSATDDIVQNDSTIPNIVFILGEATNRNHMHLYGYPLANTPNLDALAAKNELAIFTDCISPHSTTVSVLRELFTFCNYEADRPWYEYNNLIDVMNAAGYKTHWLSNQESSGIWGNVARLYANRSAVHEFTDMRESHEDYGTLDEALFPMLDTAIQQAGDKNFYVLHLMGGHSLYYKRFPYSFSKFTKDDIPRNVTDDKKTVLAQYTNALYYNDYIVSGIIDKFRDMNAIVIYLPDHGETVYDDNSSFSGHVEENPNHYMLEVPMLMWASDKFKQSYPQKWAAIKLAVNRPYMTDDMIHTVLDIADIKTTEYDPQRSIINTAFNASRPRMVQGHDYDTQIRFEPAH</sequence>
<comment type="caution">
    <text evidence="9">The sequence shown here is derived from an EMBL/GenBank/DDBJ whole genome shotgun (WGS) entry which is preliminary data.</text>
</comment>
<dbReference type="PANTHER" id="PTHR30443:SF2">
    <property type="entry name" value="PHOSPHOETHANOLAMINE TRANSFERASE EPTC"/>
    <property type="match status" value="1"/>
</dbReference>
<feature type="transmembrane region" description="Helical" evidence="7">
    <location>
        <begin position="45"/>
        <end position="68"/>
    </location>
</feature>
<protein>
    <submittedName>
        <fullName evidence="9">Heptose-I-phosphate ethanolaminephosphotransferase</fullName>
    </submittedName>
</protein>
<dbReference type="SUPFAM" id="SSF53649">
    <property type="entry name" value="Alkaline phosphatase-like"/>
    <property type="match status" value="1"/>
</dbReference>
<evidence type="ECO:0000259" key="8">
    <source>
        <dbReference type="Pfam" id="PF00884"/>
    </source>
</evidence>
<dbReference type="InterPro" id="IPR058130">
    <property type="entry name" value="PEA_transf_C"/>
</dbReference>